<protein>
    <recommendedName>
        <fullName evidence="3">HMA domain-containing protein</fullName>
    </recommendedName>
</protein>
<dbReference type="PANTHER" id="PTHR46594">
    <property type="entry name" value="P-TYPE CATION-TRANSPORTING ATPASE"/>
    <property type="match status" value="1"/>
</dbReference>
<evidence type="ECO:0000256" key="2">
    <source>
        <dbReference type="ARBA" id="ARBA00022796"/>
    </source>
</evidence>
<keyword evidence="5" id="KW-1185">Reference proteome</keyword>
<dbReference type="AlphaFoldDB" id="A0AAD7ZZV2"/>
<dbReference type="GO" id="GO:0046872">
    <property type="term" value="F:metal ion binding"/>
    <property type="evidence" value="ECO:0007669"/>
    <property type="project" value="UniProtKB-KW"/>
</dbReference>
<feature type="non-terminal residue" evidence="4">
    <location>
        <position position="1"/>
    </location>
</feature>
<reference evidence="4" key="2">
    <citation type="submission" date="2023-05" db="EMBL/GenBank/DDBJ databases">
        <authorList>
            <person name="Fouks B."/>
        </authorList>
    </citation>
    <scope>NUCLEOTIDE SEQUENCE</scope>
    <source>
        <strain evidence="4">Stay&amp;Tobe</strain>
        <tissue evidence="4">Testes</tissue>
    </source>
</reference>
<dbReference type="SUPFAM" id="SSF55008">
    <property type="entry name" value="HMA, heavy metal-associated domain"/>
    <property type="match status" value="1"/>
</dbReference>
<evidence type="ECO:0000256" key="1">
    <source>
        <dbReference type="ARBA" id="ARBA00022723"/>
    </source>
</evidence>
<keyword evidence="2" id="KW-0813">Transport</keyword>
<dbReference type="FunFam" id="3.30.70.100:FF:000001">
    <property type="entry name" value="ATPase copper transporting beta"/>
    <property type="match status" value="1"/>
</dbReference>
<dbReference type="PRINTS" id="PR00946">
    <property type="entry name" value="HGSCAVENGER"/>
</dbReference>
<dbReference type="PROSITE" id="PS50846">
    <property type="entry name" value="HMA_2"/>
    <property type="match status" value="1"/>
</dbReference>
<comment type="caution">
    <text evidence="4">The sequence shown here is derived from an EMBL/GenBank/DDBJ whole genome shotgun (WGS) entry which is preliminary data.</text>
</comment>
<evidence type="ECO:0000313" key="4">
    <source>
        <dbReference type="EMBL" id="KAJ9589441.1"/>
    </source>
</evidence>
<dbReference type="GO" id="GO:0006825">
    <property type="term" value="P:copper ion transport"/>
    <property type="evidence" value="ECO:0007669"/>
    <property type="project" value="UniProtKB-KW"/>
</dbReference>
<dbReference type="InterPro" id="IPR001802">
    <property type="entry name" value="MerP/CopZ"/>
</dbReference>
<keyword evidence="2" id="KW-0186">Copper</keyword>
<dbReference type="Proteomes" id="UP001233999">
    <property type="component" value="Unassembled WGS sequence"/>
</dbReference>
<dbReference type="CDD" id="cd00371">
    <property type="entry name" value="HMA"/>
    <property type="match status" value="1"/>
</dbReference>
<reference evidence="4" key="1">
    <citation type="journal article" date="2023" name="IScience">
        <title>Live-bearing cockroach genome reveals convergent evolutionary mechanisms linked to viviparity in insects and beyond.</title>
        <authorList>
            <person name="Fouks B."/>
            <person name="Harrison M.C."/>
            <person name="Mikhailova A.A."/>
            <person name="Marchal E."/>
            <person name="English S."/>
            <person name="Carruthers M."/>
            <person name="Jennings E.C."/>
            <person name="Chiamaka E.L."/>
            <person name="Frigard R.A."/>
            <person name="Pippel M."/>
            <person name="Attardo G.M."/>
            <person name="Benoit J.B."/>
            <person name="Bornberg-Bauer E."/>
            <person name="Tobe S.S."/>
        </authorList>
    </citation>
    <scope>NUCLEOTIDE SEQUENCE</scope>
    <source>
        <strain evidence="4">Stay&amp;Tobe</strain>
    </source>
</reference>
<evidence type="ECO:0000313" key="5">
    <source>
        <dbReference type="Proteomes" id="UP001233999"/>
    </source>
</evidence>
<name>A0AAD7ZZV2_DIPPU</name>
<keyword evidence="2" id="KW-0187">Copper transport</keyword>
<accession>A0AAD7ZZV2</accession>
<dbReference type="Pfam" id="PF00403">
    <property type="entry name" value="HMA"/>
    <property type="match status" value="1"/>
</dbReference>
<evidence type="ECO:0000259" key="3">
    <source>
        <dbReference type="PROSITE" id="PS50846"/>
    </source>
</evidence>
<dbReference type="InterPro" id="IPR017969">
    <property type="entry name" value="Heavy-metal-associated_CS"/>
</dbReference>
<dbReference type="PROSITE" id="PS01047">
    <property type="entry name" value="HMA_1"/>
    <property type="match status" value="1"/>
</dbReference>
<dbReference type="InterPro" id="IPR036163">
    <property type="entry name" value="HMA_dom_sf"/>
</dbReference>
<dbReference type="EMBL" id="JASPKZ010004939">
    <property type="protein sequence ID" value="KAJ9589441.1"/>
    <property type="molecule type" value="Genomic_DNA"/>
</dbReference>
<proteinExistence type="predicted"/>
<keyword evidence="2" id="KW-0406">Ion transport</keyword>
<organism evidence="4 5">
    <name type="scientific">Diploptera punctata</name>
    <name type="common">Pacific beetle cockroach</name>
    <dbReference type="NCBI Taxonomy" id="6984"/>
    <lineage>
        <taxon>Eukaryota</taxon>
        <taxon>Metazoa</taxon>
        <taxon>Ecdysozoa</taxon>
        <taxon>Arthropoda</taxon>
        <taxon>Hexapoda</taxon>
        <taxon>Insecta</taxon>
        <taxon>Pterygota</taxon>
        <taxon>Neoptera</taxon>
        <taxon>Polyneoptera</taxon>
        <taxon>Dictyoptera</taxon>
        <taxon>Blattodea</taxon>
        <taxon>Blaberoidea</taxon>
        <taxon>Blaberidae</taxon>
        <taxon>Diplopterinae</taxon>
        <taxon>Diploptera</taxon>
    </lineage>
</organism>
<dbReference type="Gene3D" id="3.30.70.100">
    <property type="match status" value="1"/>
</dbReference>
<keyword evidence="1" id="KW-0479">Metal-binding</keyword>
<dbReference type="InterPro" id="IPR006121">
    <property type="entry name" value="HMA_dom"/>
</dbReference>
<feature type="domain" description="HMA" evidence="3">
    <location>
        <begin position="4"/>
        <end position="71"/>
    </location>
</feature>
<gene>
    <name evidence="4" type="ORF">L9F63_017344</name>
</gene>
<dbReference type="PANTHER" id="PTHR46594:SF4">
    <property type="entry name" value="P-TYPE CATION-TRANSPORTING ATPASE"/>
    <property type="match status" value="1"/>
</dbReference>
<sequence length="135" mass="14723">MASSTAVLSVQGMTCTSCTTTIESNISQLEGVEKLAVSLEKGEVYITFQQQSRISPWMIAEKISDMGFEASVKHSSESQDMVLYFKGVTKSKTEIDTLKEKLAEMKGLEDVVISPAFDAVTLTLKGLSSEVIRSM</sequence>